<dbReference type="RefSeq" id="WP_189438696.1">
    <property type="nucleotide sequence ID" value="NZ_BMXE01000010.1"/>
</dbReference>
<accession>A0ABQ3ERX3</accession>
<evidence type="ECO:0000313" key="2">
    <source>
        <dbReference type="Proteomes" id="UP000637980"/>
    </source>
</evidence>
<protein>
    <submittedName>
        <fullName evidence="1">Uncharacterized protein</fullName>
    </submittedName>
</protein>
<dbReference type="Proteomes" id="UP000637980">
    <property type="component" value="Unassembled WGS sequence"/>
</dbReference>
<gene>
    <name evidence="1" type="ORF">GCM10007094_41230</name>
</gene>
<organism evidence="1 2">
    <name type="scientific">Pseudovibrio japonicus</name>
    <dbReference type="NCBI Taxonomy" id="366534"/>
    <lineage>
        <taxon>Bacteria</taxon>
        <taxon>Pseudomonadati</taxon>
        <taxon>Pseudomonadota</taxon>
        <taxon>Alphaproteobacteria</taxon>
        <taxon>Hyphomicrobiales</taxon>
        <taxon>Stappiaceae</taxon>
        <taxon>Pseudovibrio</taxon>
    </lineage>
</organism>
<comment type="caution">
    <text evidence="1">The sequence shown here is derived from an EMBL/GenBank/DDBJ whole genome shotgun (WGS) entry which is preliminary data.</text>
</comment>
<proteinExistence type="predicted"/>
<evidence type="ECO:0000313" key="1">
    <source>
        <dbReference type="EMBL" id="GHB47698.1"/>
    </source>
</evidence>
<name>A0ABQ3ERX3_9HYPH</name>
<sequence length="52" mass="5675">MRTIYFILLLTAVAEFRAEVHGKGTLTGASFVGLKELMTDGADRPTKEHLAP</sequence>
<dbReference type="EMBL" id="BMXE01000010">
    <property type="protein sequence ID" value="GHB47698.1"/>
    <property type="molecule type" value="Genomic_DNA"/>
</dbReference>
<keyword evidence="2" id="KW-1185">Reference proteome</keyword>
<reference evidence="2" key="1">
    <citation type="journal article" date="2019" name="Int. J. Syst. Evol. Microbiol.">
        <title>The Global Catalogue of Microorganisms (GCM) 10K type strain sequencing project: providing services to taxonomists for standard genome sequencing and annotation.</title>
        <authorList>
            <consortium name="The Broad Institute Genomics Platform"/>
            <consortium name="The Broad Institute Genome Sequencing Center for Infectious Disease"/>
            <person name="Wu L."/>
            <person name="Ma J."/>
        </authorList>
    </citation>
    <scope>NUCLEOTIDE SEQUENCE [LARGE SCALE GENOMIC DNA]</scope>
    <source>
        <strain evidence="2">KCTC 12861</strain>
    </source>
</reference>